<keyword evidence="2" id="KW-0813">Transport</keyword>
<organism evidence="5 6">
    <name type="scientific">Spartinivicinus marinus</name>
    <dbReference type="NCBI Taxonomy" id="2994442"/>
    <lineage>
        <taxon>Bacteria</taxon>
        <taxon>Pseudomonadati</taxon>
        <taxon>Pseudomonadota</taxon>
        <taxon>Gammaproteobacteria</taxon>
        <taxon>Oceanospirillales</taxon>
        <taxon>Zooshikellaceae</taxon>
        <taxon>Spartinivicinus</taxon>
    </lineage>
</organism>
<dbReference type="AlphaFoldDB" id="A0A853HVF1"/>
<dbReference type="GO" id="GO:0015846">
    <property type="term" value="P:polyamine transport"/>
    <property type="evidence" value="ECO:0007669"/>
    <property type="project" value="InterPro"/>
</dbReference>
<dbReference type="CDD" id="cd13590">
    <property type="entry name" value="PBP2_PotD_PotF_like"/>
    <property type="match status" value="1"/>
</dbReference>
<dbReference type="EMBL" id="JACCKB010000001">
    <property type="protein sequence ID" value="NYZ64389.1"/>
    <property type="molecule type" value="Genomic_DNA"/>
</dbReference>
<reference evidence="5 6" key="1">
    <citation type="submission" date="2020-07" db="EMBL/GenBank/DDBJ databases">
        <title>Endozoicomonas sp. nov., isolated from sediment.</title>
        <authorList>
            <person name="Gu T."/>
        </authorList>
    </citation>
    <scope>NUCLEOTIDE SEQUENCE [LARGE SCALE GENOMIC DNA]</scope>
    <source>
        <strain evidence="5 6">SM1973</strain>
    </source>
</reference>
<keyword evidence="4" id="KW-0574">Periplasm</keyword>
<dbReference type="Proteomes" id="UP000569732">
    <property type="component" value="Unassembled WGS sequence"/>
</dbReference>
<dbReference type="SUPFAM" id="SSF53850">
    <property type="entry name" value="Periplasmic binding protein-like II"/>
    <property type="match status" value="1"/>
</dbReference>
<accession>A0A853HVF1</accession>
<evidence type="ECO:0000256" key="1">
    <source>
        <dbReference type="ARBA" id="ARBA00004418"/>
    </source>
</evidence>
<dbReference type="PANTHER" id="PTHR30222:SF17">
    <property type="entry name" value="SPERMIDINE_PUTRESCINE-BINDING PERIPLASMIC PROTEIN"/>
    <property type="match status" value="1"/>
</dbReference>
<comment type="caution">
    <text evidence="5">The sequence shown here is derived from an EMBL/GenBank/DDBJ whole genome shotgun (WGS) entry which is preliminary data.</text>
</comment>
<evidence type="ECO:0000313" key="6">
    <source>
        <dbReference type="Proteomes" id="UP000569732"/>
    </source>
</evidence>
<dbReference type="Gene3D" id="3.40.190.10">
    <property type="entry name" value="Periplasmic binding protein-like II"/>
    <property type="match status" value="2"/>
</dbReference>
<dbReference type="GO" id="GO:0019808">
    <property type="term" value="F:polyamine binding"/>
    <property type="evidence" value="ECO:0007669"/>
    <property type="project" value="InterPro"/>
</dbReference>
<keyword evidence="3" id="KW-0732">Signal</keyword>
<keyword evidence="6" id="KW-1185">Reference proteome</keyword>
<evidence type="ECO:0000313" key="5">
    <source>
        <dbReference type="EMBL" id="NYZ64389.1"/>
    </source>
</evidence>
<evidence type="ECO:0000256" key="2">
    <source>
        <dbReference type="ARBA" id="ARBA00022448"/>
    </source>
</evidence>
<sequence length="354" mass="40113">MRFNIFCLIIILLGCNYGILARAAVSNTVKTEQTELSVLIRYNYLSPAVYKRFEQEYNVKIKLVYYNSDDDRNLLLLESDGRGVDIVCVDSTTATAYIASGWITPLTRFQLKNTQHIDGRWLTQHNLLEKFAVPYFWKVLGIAFHNERLKEPIRHWDNIINPTPSLYSKILMPPTAHETVAITLLSLGYSANSTSINALQKAELTLTKQRPFVLWTSDIRFPATGAINENLWVSAVYNGEAYALMRSGMPIDFTIPAEGSVMILDYLAVAEESEQKQLAAKFIDFLNEPHNAAENAHYVAYSSPNAAAKTLLPESMQRSPWLYPSLQVMNKLELLLPLPSTATKKISQIYFHLQ</sequence>
<gene>
    <name evidence="5" type="ORF">H0A36_00115</name>
</gene>
<dbReference type="GO" id="GO:0042597">
    <property type="term" value="C:periplasmic space"/>
    <property type="evidence" value="ECO:0007669"/>
    <property type="project" value="UniProtKB-SubCell"/>
</dbReference>
<evidence type="ECO:0000256" key="4">
    <source>
        <dbReference type="ARBA" id="ARBA00022764"/>
    </source>
</evidence>
<evidence type="ECO:0000256" key="3">
    <source>
        <dbReference type="ARBA" id="ARBA00022729"/>
    </source>
</evidence>
<comment type="subcellular location">
    <subcellularLocation>
        <location evidence="1">Periplasm</location>
    </subcellularLocation>
</comment>
<dbReference type="PROSITE" id="PS51257">
    <property type="entry name" value="PROKAR_LIPOPROTEIN"/>
    <property type="match status" value="1"/>
</dbReference>
<dbReference type="PANTHER" id="PTHR30222">
    <property type="entry name" value="SPERMIDINE/PUTRESCINE-BINDING PERIPLASMIC PROTEIN"/>
    <property type="match status" value="1"/>
</dbReference>
<dbReference type="InterPro" id="IPR001188">
    <property type="entry name" value="Sperm_putr-bd"/>
</dbReference>
<dbReference type="InterPro" id="IPR006059">
    <property type="entry name" value="SBP"/>
</dbReference>
<dbReference type="PRINTS" id="PR00909">
    <property type="entry name" value="SPERMDNBNDNG"/>
</dbReference>
<protein>
    <submittedName>
        <fullName evidence="5">Spermidine/putrescine ABC transporter substrate-binding protein</fullName>
    </submittedName>
</protein>
<dbReference type="RefSeq" id="WP_180566430.1">
    <property type="nucleotide sequence ID" value="NZ_JACCKB010000001.1"/>
</dbReference>
<name>A0A853HVF1_9GAMM</name>
<proteinExistence type="predicted"/>
<dbReference type="Pfam" id="PF13416">
    <property type="entry name" value="SBP_bac_8"/>
    <property type="match status" value="1"/>
</dbReference>